<keyword evidence="2" id="KW-1185">Reference proteome</keyword>
<reference evidence="2" key="1">
    <citation type="submission" date="2016-10" db="EMBL/GenBank/DDBJ databases">
        <authorList>
            <person name="Varghese N."/>
            <person name="Submissions S."/>
        </authorList>
    </citation>
    <scope>NUCLEOTIDE SEQUENCE [LARGE SCALE GENOMIC DNA]</scope>
    <source>
        <strain evidence="2">IBRC-M 10760</strain>
    </source>
</reference>
<dbReference type="AlphaFoldDB" id="A0A1G7U928"/>
<proteinExistence type="predicted"/>
<dbReference type="EMBL" id="FNBK01000044">
    <property type="protein sequence ID" value="SDG43924.1"/>
    <property type="molecule type" value="Genomic_DNA"/>
</dbReference>
<evidence type="ECO:0000313" key="1">
    <source>
        <dbReference type="EMBL" id="SDG43924.1"/>
    </source>
</evidence>
<accession>A0A1G7U928</accession>
<sequence>MSAIENLSDHTLQINAWIGLCQLDRTFPDALRNLGYTVDIIDPNFVHEGDSVNPDLILTSRAYNHSIIIDCKSYFIKEEQNEKYESIHHSPEVLLTRGIVSAADATEDFDAEFAYSSFEDLTENPHLPENDFAVVHYDEDANQYIARTLEDYEFNLTALQNEFPIFTDTRRLPTGYYPFDVGTGDDDYRQFTISILQSTVHVALKQDVFDADDLLEDAHPLWVDLDTNLKNELRAHTETILTEYQRQGLDEHIEKVQTGSKDEWKVVSKSLQALQRKVDGFVDDVQEKLEQTSLADFE</sequence>
<dbReference type="RefSeq" id="WP_092695816.1">
    <property type="nucleotide sequence ID" value="NZ_FNBK01000044.1"/>
</dbReference>
<gene>
    <name evidence="1" type="ORF">SAMN05216218_1442</name>
</gene>
<evidence type="ECO:0000313" key="2">
    <source>
        <dbReference type="Proteomes" id="UP000199076"/>
    </source>
</evidence>
<organism evidence="1 2">
    <name type="scientific">Halorientalis regularis</name>
    <dbReference type="NCBI Taxonomy" id="660518"/>
    <lineage>
        <taxon>Archaea</taxon>
        <taxon>Methanobacteriati</taxon>
        <taxon>Methanobacteriota</taxon>
        <taxon>Stenosarchaea group</taxon>
        <taxon>Halobacteria</taxon>
        <taxon>Halobacteriales</taxon>
        <taxon>Haloarculaceae</taxon>
        <taxon>Halorientalis</taxon>
    </lineage>
</organism>
<protein>
    <submittedName>
        <fullName evidence="1">Uncharacterized protein</fullName>
    </submittedName>
</protein>
<name>A0A1G7U928_9EURY</name>
<dbReference type="Proteomes" id="UP000199076">
    <property type="component" value="Unassembled WGS sequence"/>
</dbReference>
<dbReference type="OrthoDB" id="317641at2157"/>